<comment type="similarity">
    <text evidence="2">Belongs to the monovalent cation:proton antiporter 2 (CPA2) transporter (TC 2.A.37) family.</text>
</comment>
<dbReference type="InterPro" id="IPR006153">
    <property type="entry name" value="Cation/H_exchanger_TM"/>
</dbReference>
<dbReference type="GO" id="GO:0015297">
    <property type="term" value="F:antiporter activity"/>
    <property type="evidence" value="ECO:0007669"/>
    <property type="project" value="UniProtKB-KW"/>
</dbReference>
<dbReference type="GO" id="GO:1902600">
    <property type="term" value="P:proton transmembrane transport"/>
    <property type="evidence" value="ECO:0007669"/>
    <property type="project" value="InterPro"/>
</dbReference>
<dbReference type="Pfam" id="PF00999">
    <property type="entry name" value="Na_H_Exchanger"/>
    <property type="match status" value="1"/>
</dbReference>
<reference evidence="13 14" key="1">
    <citation type="submission" date="2017-02" db="EMBL/GenBank/DDBJ databases">
        <title>Clonality and virulence of isolates of VRE in Hematopoietic Stem Cell Transplanted (HSCT) patients.</title>
        <authorList>
            <person name="Marchi A.P."/>
            <person name="Martins R.C."/>
            <person name="Marie S.K."/>
            <person name="Levin A.S."/>
            <person name="Costa S.F."/>
        </authorList>
    </citation>
    <scope>NUCLEOTIDE SEQUENCE [LARGE SCALE GENOMIC DNA]</scope>
    <source>
        <strain evidence="13 14">LIM1759</strain>
    </source>
</reference>
<keyword evidence="7" id="KW-0915">Sodium</keyword>
<keyword evidence="10" id="KW-0739">Sodium transport</keyword>
<dbReference type="PANTHER" id="PTHR43562:SF3">
    <property type="entry name" value="SODIUM ION_PROTON EXCHANGER (EUROFUNG)"/>
    <property type="match status" value="1"/>
</dbReference>
<evidence type="ECO:0000313" key="14">
    <source>
        <dbReference type="Proteomes" id="UP000191171"/>
    </source>
</evidence>
<dbReference type="PANTHER" id="PTHR43562">
    <property type="entry name" value="NAPA-TYPE SODIUM/HYDROGEN ANTIPORTER"/>
    <property type="match status" value="1"/>
</dbReference>
<feature type="domain" description="Cation/H+ exchanger transmembrane" evidence="12">
    <location>
        <begin position="7"/>
        <end position="83"/>
    </location>
</feature>
<dbReference type="EMBL" id="MVGJ01001212">
    <property type="protein sequence ID" value="OOL58851.1"/>
    <property type="molecule type" value="Genomic_DNA"/>
</dbReference>
<feature type="transmembrane region" description="Helical" evidence="11">
    <location>
        <begin position="12"/>
        <end position="32"/>
    </location>
</feature>
<evidence type="ECO:0000256" key="11">
    <source>
        <dbReference type="SAM" id="Phobius"/>
    </source>
</evidence>
<comment type="caution">
    <text evidence="13">The sequence shown here is derived from an EMBL/GenBank/DDBJ whole genome shotgun (WGS) entry which is preliminary data.</text>
</comment>
<dbReference type="Gene3D" id="1.20.1530.20">
    <property type="match status" value="1"/>
</dbReference>
<evidence type="ECO:0000313" key="13">
    <source>
        <dbReference type="EMBL" id="OOL58851.1"/>
    </source>
</evidence>
<keyword evidence="9 11" id="KW-0472">Membrane</keyword>
<evidence type="ECO:0000256" key="9">
    <source>
        <dbReference type="ARBA" id="ARBA00023136"/>
    </source>
</evidence>
<evidence type="ECO:0000256" key="3">
    <source>
        <dbReference type="ARBA" id="ARBA00022448"/>
    </source>
</evidence>
<protein>
    <submittedName>
        <fullName evidence="13">Sodium:proton antiporter</fullName>
    </submittedName>
</protein>
<keyword evidence="8" id="KW-0406">Ion transport</keyword>
<keyword evidence="5 11" id="KW-0812">Transmembrane</keyword>
<evidence type="ECO:0000259" key="12">
    <source>
        <dbReference type="Pfam" id="PF00999"/>
    </source>
</evidence>
<dbReference type="GO" id="GO:0016020">
    <property type="term" value="C:membrane"/>
    <property type="evidence" value="ECO:0007669"/>
    <property type="project" value="UniProtKB-SubCell"/>
</dbReference>
<comment type="subcellular location">
    <subcellularLocation>
        <location evidence="1">Membrane</location>
        <topology evidence="1">Multi-pass membrane protein</topology>
    </subcellularLocation>
</comment>
<feature type="non-terminal residue" evidence="13">
    <location>
        <position position="83"/>
    </location>
</feature>
<evidence type="ECO:0000256" key="1">
    <source>
        <dbReference type="ARBA" id="ARBA00004141"/>
    </source>
</evidence>
<evidence type="ECO:0000256" key="5">
    <source>
        <dbReference type="ARBA" id="ARBA00022692"/>
    </source>
</evidence>
<keyword evidence="6 11" id="KW-1133">Transmembrane helix</keyword>
<gene>
    <name evidence="13" type="ORF">B1P95_21805</name>
</gene>
<dbReference type="AlphaFoldDB" id="A0A1S8IUI4"/>
<evidence type="ECO:0000256" key="2">
    <source>
        <dbReference type="ARBA" id="ARBA00005551"/>
    </source>
</evidence>
<evidence type="ECO:0000256" key="6">
    <source>
        <dbReference type="ARBA" id="ARBA00022989"/>
    </source>
</evidence>
<evidence type="ECO:0000256" key="7">
    <source>
        <dbReference type="ARBA" id="ARBA00023053"/>
    </source>
</evidence>
<keyword evidence="3" id="KW-0813">Transport</keyword>
<evidence type="ECO:0000256" key="8">
    <source>
        <dbReference type="ARBA" id="ARBA00023065"/>
    </source>
</evidence>
<dbReference type="GO" id="GO:0006814">
    <property type="term" value="P:sodium ion transport"/>
    <property type="evidence" value="ECO:0007669"/>
    <property type="project" value="UniProtKB-KW"/>
</dbReference>
<accession>A0A1S8IUI4</accession>
<sequence length="83" mass="8894">MTFNTLGKDLPFILVMTIMAILTKLLGGAWGAKMVGFSNTSSLMVGAGMVSRGEMALIIAQIGYQSKLLSEAYYTSMIVVIIL</sequence>
<proteinExistence type="inferred from homology"/>
<dbReference type="Proteomes" id="UP000191171">
    <property type="component" value="Unassembled WGS sequence"/>
</dbReference>
<dbReference type="InterPro" id="IPR038770">
    <property type="entry name" value="Na+/solute_symporter_sf"/>
</dbReference>
<keyword evidence="4" id="KW-0050">Antiport</keyword>
<evidence type="ECO:0000256" key="4">
    <source>
        <dbReference type="ARBA" id="ARBA00022449"/>
    </source>
</evidence>
<organism evidence="13 14">
    <name type="scientific">Enterococcus faecium</name>
    <name type="common">Streptococcus faecium</name>
    <dbReference type="NCBI Taxonomy" id="1352"/>
    <lineage>
        <taxon>Bacteria</taxon>
        <taxon>Bacillati</taxon>
        <taxon>Bacillota</taxon>
        <taxon>Bacilli</taxon>
        <taxon>Lactobacillales</taxon>
        <taxon>Enterococcaceae</taxon>
        <taxon>Enterococcus</taxon>
    </lineage>
</organism>
<name>A0A1S8IUI4_ENTFC</name>
<evidence type="ECO:0000256" key="10">
    <source>
        <dbReference type="ARBA" id="ARBA00023201"/>
    </source>
</evidence>